<evidence type="ECO:0000256" key="1">
    <source>
        <dbReference type="ARBA" id="ARBA00006887"/>
    </source>
</evidence>
<evidence type="ECO:0000259" key="12">
    <source>
        <dbReference type="Pfam" id="PF08264"/>
    </source>
</evidence>
<dbReference type="Pfam" id="PF08264">
    <property type="entry name" value="Anticodon_1"/>
    <property type="match status" value="1"/>
</dbReference>
<keyword evidence="5 9" id="KW-0648">Protein biosynthesis</keyword>
<dbReference type="InterPro" id="IPR002301">
    <property type="entry name" value="Ile-tRNA-ligase"/>
</dbReference>
<dbReference type="CDD" id="cd07960">
    <property type="entry name" value="Anticodon_Ia_Ile_BEm"/>
    <property type="match status" value="1"/>
</dbReference>
<dbReference type="NCBIfam" id="TIGR00392">
    <property type="entry name" value="ileS"/>
    <property type="match status" value="1"/>
</dbReference>
<dbReference type="GO" id="GO:0002161">
    <property type="term" value="F:aminoacyl-tRNA deacylase activity"/>
    <property type="evidence" value="ECO:0007669"/>
    <property type="project" value="InterPro"/>
</dbReference>
<dbReference type="PANTHER" id="PTHR42765">
    <property type="entry name" value="SOLEUCYL-TRNA SYNTHETASE"/>
    <property type="match status" value="1"/>
</dbReference>
<evidence type="ECO:0000256" key="9">
    <source>
        <dbReference type="HAMAP-Rule" id="MF_02002"/>
    </source>
</evidence>
<feature type="binding site" evidence="9">
    <location>
        <position position="889"/>
    </location>
    <ligand>
        <name>Zn(2+)</name>
        <dbReference type="ChEBI" id="CHEBI:29105"/>
    </ligand>
</feature>
<keyword evidence="9" id="KW-0479">Metal-binding</keyword>
<feature type="domain" description="Aminoacyl-tRNA synthetase class Ia" evidence="10">
    <location>
        <begin position="28"/>
        <end position="625"/>
    </location>
</feature>
<evidence type="ECO:0000256" key="5">
    <source>
        <dbReference type="ARBA" id="ARBA00022917"/>
    </source>
</evidence>
<proteinExistence type="inferred from homology"/>
<dbReference type="GO" id="GO:0005829">
    <property type="term" value="C:cytosol"/>
    <property type="evidence" value="ECO:0007669"/>
    <property type="project" value="TreeGrafter"/>
</dbReference>
<comment type="similarity">
    <text evidence="1 9">Belongs to the class-I aminoacyl-tRNA synthetase family. IleS type 1 subfamily.</text>
</comment>
<dbReference type="AlphaFoldDB" id="A0A5E6MI27"/>
<dbReference type="InterPro" id="IPR010663">
    <property type="entry name" value="Znf_FPG/IleRS"/>
</dbReference>
<dbReference type="InterPro" id="IPR033708">
    <property type="entry name" value="Anticodon_Ile_BEm"/>
</dbReference>
<dbReference type="PRINTS" id="PR00984">
    <property type="entry name" value="TRNASYNTHILE"/>
</dbReference>
<feature type="domain" description="Methionyl/Valyl/Leucyl/Isoleucyl-tRNA synthetase anticodon-binding" evidence="12">
    <location>
        <begin position="670"/>
        <end position="822"/>
    </location>
</feature>
<dbReference type="EC" id="6.1.1.5" evidence="9"/>
<name>A0A5E6MI27_9BACT</name>
<dbReference type="InterPro" id="IPR014729">
    <property type="entry name" value="Rossmann-like_a/b/a_fold"/>
</dbReference>
<feature type="binding site" evidence="9">
    <location>
        <position position="591"/>
    </location>
    <ligand>
        <name>ATP</name>
        <dbReference type="ChEBI" id="CHEBI:30616"/>
    </ligand>
</feature>
<evidence type="ECO:0000259" key="11">
    <source>
        <dbReference type="Pfam" id="PF06827"/>
    </source>
</evidence>
<dbReference type="SUPFAM" id="SSF50677">
    <property type="entry name" value="ValRS/IleRS/LeuRS editing domain"/>
    <property type="match status" value="1"/>
</dbReference>
<evidence type="ECO:0000259" key="10">
    <source>
        <dbReference type="Pfam" id="PF00133"/>
    </source>
</evidence>
<dbReference type="HAMAP" id="MF_02002">
    <property type="entry name" value="Ile_tRNA_synth_type1"/>
    <property type="match status" value="1"/>
</dbReference>
<comment type="catalytic activity">
    <reaction evidence="8 9">
        <text>tRNA(Ile) + L-isoleucine + ATP = L-isoleucyl-tRNA(Ile) + AMP + diphosphate</text>
        <dbReference type="Rhea" id="RHEA:11060"/>
        <dbReference type="Rhea" id="RHEA-COMP:9666"/>
        <dbReference type="Rhea" id="RHEA-COMP:9695"/>
        <dbReference type="ChEBI" id="CHEBI:30616"/>
        <dbReference type="ChEBI" id="CHEBI:33019"/>
        <dbReference type="ChEBI" id="CHEBI:58045"/>
        <dbReference type="ChEBI" id="CHEBI:78442"/>
        <dbReference type="ChEBI" id="CHEBI:78528"/>
        <dbReference type="ChEBI" id="CHEBI:456215"/>
        <dbReference type="EC" id="6.1.1.5"/>
    </reaction>
</comment>
<dbReference type="Pfam" id="PF00133">
    <property type="entry name" value="tRNA-synt_1"/>
    <property type="match status" value="1"/>
</dbReference>
<dbReference type="PANTHER" id="PTHR42765:SF1">
    <property type="entry name" value="ISOLEUCINE--TRNA LIGASE, MITOCHONDRIAL"/>
    <property type="match status" value="1"/>
</dbReference>
<feature type="binding site" evidence="9">
    <location>
        <position position="886"/>
    </location>
    <ligand>
        <name>Zn(2+)</name>
        <dbReference type="ChEBI" id="CHEBI:29105"/>
    </ligand>
</feature>
<keyword evidence="2 9" id="KW-0436">Ligase</keyword>
<feature type="short sequence motif" description="'HIGH' region" evidence="9">
    <location>
        <begin position="57"/>
        <end position="67"/>
    </location>
</feature>
<comment type="subcellular location">
    <subcellularLocation>
        <location evidence="9">Cytoplasm</location>
    </subcellularLocation>
</comment>
<dbReference type="InterPro" id="IPR023585">
    <property type="entry name" value="Ile-tRNA-ligase_type1"/>
</dbReference>
<dbReference type="InterPro" id="IPR002300">
    <property type="entry name" value="aa-tRNA-synth_Ia"/>
</dbReference>
<dbReference type="GO" id="GO:0000049">
    <property type="term" value="F:tRNA binding"/>
    <property type="evidence" value="ECO:0007669"/>
    <property type="project" value="InterPro"/>
</dbReference>
<protein>
    <recommendedName>
        <fullName evidence="9">Isoleucine--tRNA ligase</fullName>
        <ecNumber evidence="9">6.1.1.5</ecNumber>
    </recommendedName>
    <alternativeName>
        <fullName evidence="9">Isoleucyl-tRNA synthetase</fullName>
        <shortName evidence="9">IleRS</shortName>
    </alternativeName>
</protein>
<dbReference type="EMBL" id="CABFVA020000015">
    <property type="protein sequence ID" value="VVM05146.1"/>
    <property type="molecule type" value="Genomic_DNA"/>
</dbReference>
<evidence type="ECO:0000313" key="14">
    <source>
        <dbReference type="Proteomes" id="UP000334923"/>
    </source>
</evidence>
<dbReference type="InterPro" id="IPR009080">
    <property type="entry name" value="tRNAsynth_Ia_anticodon-bd"/>
</dbReference>
<evidence type="ECO:0000256" key="3">
    <source>
        <dbReference type="ARBA" id="ARBA00022741"/>
    </source>
</evidence>
<dbReference type="Pfam" id="PF06827">
    <property type="entry name" value="zf-FPG_IleRS"/>
    <property type="match status" value="1"/>
</dbReference>
<keyword evidence="14" id="KW-1185">Reference proteome</keyword>
<sequence>MDYRDTVLLPRTSFPMRAELPKREPLLLERWRRENLYEQILQARNQGPRFILHDGPPFANGNAHLGHALNKTLKDLVLKSRNMMGFFAPYIPGWDCHGLPIETKVMADLPPEGRDPLTIRKRCASYALHYLGIQREQFERLGIFGDWQRPYRTLDPAYEEGVLLLFADLVEKGLVFEGLRPVFWSTGCRTALAEAEVEYQPRTDPSIDVEFPLLPESCRERGLPEETKLLVWTTTPWTLPANLAVALNPDLPYGLYVAGDRHLLVAIDRAHALPGLENAPCVRRFRRGEELRGLRYRHPLLARTGLVYPAHFVTGDSGTGFVHIAPGHGMEDYLLGQEHGLPPLSPVDDDGRFTEECGLPELVGLTVWEGNSRIIALLQQAGLLWAERAYLHDYPHCWRSKTPIIFRSVRQWFIHVKAFQPEALRQIDAVAWLPPRARNRIYSAVESRRDWCISRQRSWGIPIPVFYRQDGSAVLEPEVIRRIARMVGRSGTDLWYATDDETLARKLGLSAGLRKGTDTLDVWIDSGSSHAAVLAPRGEFPADLYLEGSDQHRGWFQSSLLLSVARSGKAPYRTVLTNGFVMDLDGRKLSKMAGARGLSDFVAQYGADTLRLWVASADYRDDVPFSQEILSRISDSYRLLRNAFRILLANLHDFEPSRHQVREEEFPELDRYMADRLRGLVRIVIEAYRRYEFPAAYHALTRFCSTELSAFYIDLLKDRLYCEDQDGPARRGSQTLLYRMAEHLFRLAAPMIPFTAEEAWQSLGKSGSIHLELFPPEESPRGDLPFSERWTRILELRSLVNEALEGSRRAKEIGKALEAEVEVQTPHFRARDEGLLAEVFLVSRVRVLQAAPVLIRVRRATGRQCARCWKYSEEVGRTDPDHPDLCPRCTRVVRSMEQRTRT</sequence>
<dbReference type="Gene3D" id="1.10.10.830">
    <property type="entry name" value="Ile-tRNA synthetase CP2 domain-like"/>
    <property type="match status" value="1"/>
</dbReference>
<dbReference type="Gene3D" id="1.10.730.20">
    <property type="match status" value="1"/>
</dbReference>
<feature type="short sequence motif" description="'KMSKS' region" evidence="9">
    <location>
        <begin position="588"/>
        <end position="592"/>
    </location>
</feature>
<reference evidence="13 14" key="1">
    <citation type="submission" date="2019-09" db="EMBL/GenBank/DDBJ databases">
        <authorList>
            <person name="Cremers G."/>
        </authorList>
    </citation>
    <scope>NUCLEOTIDE SEQUENCE [LARGE SCALE GENOMIC DNA]</scope>
    <source>
        <strain evidence="13">4A</strain>
    </source>
</reference>
<dbReference type="InterPro" id="IPR009008">
    <property type="entry name" value="Val/Leu/Ile-tRNA-synth_edit"/>
</dbReference>
<dbReference type="Gene3D" id="3.90.740.10">
    <property type="entry name" value="Valyl/Leucyl/Isoleucyl-tRNA synthetase, editing domain"/>
    <property type="match status" value="1"/>
</dbReference>
<dbReference type="SUPFAM" id="SSF52374">
    <property type="entry name" value="Nucleotidylyl transferase"/>
    <property type="match status" value="1"/>
</dbReference>
<dbReference type="SUPFAM" id="SSF47323">
    <property type="entry name" value="Anticodon-binding domain of a subclass of class I aminoacyl-tRNA synthetases"/>
    <property type="match status" value="1"/>
</dbReference>
<evidence type="ECO:0000256" key="2">
    <source>
        <dbReference type="ARBA" id="ARBA00022598"/>
    </source>
</evidence>
<gene>
    <name evidence="13" type="primary">IARS</name>
    <name evidence="9 13" type="synonym">ileS</name>
    <name evidence="13" type="ORF">MAMT_00485</name>
</gene>
<evidence type="ECO:0000256" key="6">
    <source>
        <dbReference type="ARBA" id="ARBA00023146"/>
    </source>
</evidence>
<dbReference type="OrthoDB" id="9810365at2"/>
<comment type="domain">
    <text evidence="9">IleRS has two distinct active sites: one for aminoacylation and one for editing. The misactivated valine is translocated from the active site to the editing site, which sterically excludes the correctly activated isoleucine. The single editing site contains two valyl binding pockets, one specific for each substrate (Val-AMP or Val-tRNA(Ile)).</text>
</comment>
<dbReference type="GO" id="GO:0008270">
    <property type="term" value="F:zinc ion binding"/>
    <property type="evidence" value="ECO:0007669"/>
    <property type="project" value="UniProtKB-UniRule"/>
</dbReference>
<dbReference type="Gene3D" id="3.40.50.620">
    <property type="entry name" value="HUPs"/>
    <property type="match status" value="2"/>
</dbReference>
<dbReference type="Proteomes" id="UP000334923">
    <property type="component" value="Unassembled WGS sequence"/>
</dbReference>
<dbReference type="InterPro" id="IPR013155">
    <property type="entry name" value="M/V/L/I-tRNA-synth_anticd-bd"/>
</dbReference>
<dbReference type="GO" id="GO:0005524">
    <property type="term" value="F:ATP binding"/>
    <property type="evidence" value="ECO:0007669"/>
    <property type="project" value="UniProtKB-UniRule"/>
</dbReference>
<evidence type="ECO:0000256" key="7">
    <source>
        <dbReference type="ARBA" id="ARBA00025217"/>
    </source>
</evidence>
<keyword evidence="9" id="KW-0963">Cytoplasm</keyword>
<dbReference type="InterPro" id="IPR050081">
    <property type="entry name" value="Ile-tRNA_ligase"/>
</dbReference>
<evidence type="ECO:0000256" key="8">
    <source>
        <dbReference type="ARBA" id="ARBA00048359"/>
    </source>
</evidence>
<keyword evidence="9" id="KW-0862">Zinc</keyword>
<dbReference type="GO" id="GO:0006428">
    <property type="term" value="P:isoleucyl-tRNA aminoacylation"/>
    <property type="evidence" value="ECO:0007669"/>
    <property type="project" value="UniProtKB-UniRule"/>
</dbReference>
<organism evidence="13 14">
    <name type="scientific">Methylacidimicrobium tartarophylax</name>
    <dbReference type="NCBI Taxonomy" id="1041768"/>
    <lineage>
        <taxon>Bacteria</taxon>
        <taxon>Pseudomonadati</taxon>
        <taxon>Verrucomicrobiota</taxon>
        <taxon>Methylacidimicrobium</taxon>
    </lineage>
</organism>
<feature type="binding site" evidence="9">
    <location>
        <position position="547"/>
    </location>
    <ligand>
        <name>L-isoleucyl-5'-AMP</name>
        <dbReference type="ChEBI" id="CHEBI:178002"/>
    </ligand>
</feature>
<keyword evidence="4 9" id="KW-0067">ATP-binding</keyword>
<evidence type="ECO:0000256" key="4">
    <source>
        <dbReference type="ARBA" id="ARBA00022840"/>
    </source>
</evidence>
<feature type="domain" description="Zinc finger FPG/IleRS-type" evidence="11">
    <location>
        <begin position="865"/>
        <end position="890"/>
    </location>
</feature>
<keyword evidence="3 9" id="KW-0547">Nucleotide-binding</keyword>
<dbReference type="GO" id="GO:0004822">
    <property type="term" value="F:isoleucine-tRNA ligase activity"/>
    <property type="evidence" value="ECO:0007669"/>
    <property type="project" value="UniProtKB-UniRule"/>
</dbReference>
<accession>A0A5E6MI27</accession>
<comment type="cofactor">
    <cofactor evidence="9">
        <name>Zn(2+)</name>
        <dbReference type="ChEBI" id="CHEBI:29105"/>
    </cofactor>
    <text evidence="9">Binds 1 zinc ion per subunit.</text>
</comment>
<comment type="function">
    <text evidence="7 9">Catalyzes the attachment of isoleucine to tRNA(Ile). As IleRS can inadvertently accommodate and process structurally similar amino acids such as valine, to avoid such errors it has two additional distinct tRNA(Ile)-dependent editing activities. One activity is designated as 'pretransfer' editing and involves the hydrolysis of activated Val-AMP. The other activity is designated 'posttransfer' editing and involves deacylation of mischarged Val-tRNA(Ile).</text>
</comment>
<feature type="binding site" evidence="9">
    <location>
        <position position="865"/>
    </location>
    <ligand>
        <name>Zn(2+)</name>
        <dbReference type="ChEBI" id="CHEBI:29105"/>
    </ligand>
</feature>
<evidence type="ECO:0000313" key="13">
    <source>
        <dbReference type="EMBL" id="VVM05146.1"/>
    </source>
</evidence>
<keyword evidence="6 9" id="KW-0030">Aminoacyl-tRNA synthetase</keyword>
<comment type="subunit">
    <text evidence="9">Monomer.</text>
</comment>
<feature type="binding site" evidence="9">
    <location>
        <position position="868"/>
    </location>
    <ligand>
        <name>Zn(2+)</name>
        <dbReference type="ChEBI" id="CHEBI:29105"/>
    </ligand>
</feature>